<comment type="caution">
    <text evidence="2">The sequence shown here is derived from an EMBL/GenBank/DDBJ whole genome shotgun (WGS) entry which is preliminary data.</text>
</comment>
<evidence type="ECO:0000313" key="3">
    <source>
        <dbReference type="Proteomes" id="UP001529235"/>
    </source>
</evidence>
<proteinExistence type="predicted"/>
<gene>
    <name evidence="2" type="ORF">QPL79_02400</name>
</gene>
<feature type="coiled-coil region" evidence="1">
    <location>
        <begin position="281"/>
        <end position="338"/>
    </location>
</feature>
<keyword evidence="3" id="KW-1185">Reference proteome</keyword>
<evidence type="ECO:0000256" key="1">
    <source>
        <dbReference type="SAM" id="Coils"/>
    </source>
</evidence>
<feature type="coiled-coil region" evidence="1">
    <location>
        <begin position="164"/>
        <end position="191"/>
    </location>
</feature>
<dbReference type="EMBL" id="JASNVW010000001">
    <property type="protein sequence ID" value="MDK6028216.1"/>
    <property type="molecule type" value="Genomic_DNA"/>
</dbReference>
<organism evidence="2 3">
    <name type="scientific">Ignisphaera cupida</name>
    <dbReference type="NCBI Taxonomy" id="3050454"/>
    <lineage>
        <taxon>Archaea</taxon>
        <taxon>Thermoproteota</taxon>
        <taxon>Thermoprotei</taxon>
        <taxon>Desulfurococcales</taxon>
        <taxon>Desulfurococcaceae</taxon>
        <taxon>Ignisphaera</taxon>
    </lineage>
</organism>
<dbReference type="Proteomes" id="UP001529235">
    <property type="component" value="Unassembled WGS sequence"/>
</dbReference>
<dbReference type="RefSeq" id="WP_285273185.1">
    <property type="nucleotide sequence ID" value="NZ_JASNVW010000001.1"/>
</dbReference>
<dbReference type="AlphaFoldDB" id="A0ABD4Z4H6"/>
<accession>A0ABD4Z4H6</accession>
<evidence type="ECO:0000313" key="2">
    <source>
        <dbReference type="EMBL" id="MDK6028216.1"/>
    </source>
</evidence>
<name>A0ABD4Z4H6_9CREN</name>
<keyword evidence="1" id="KW-0175">Coiled coil</keyword>
<protein>
    <recommendedName>
        <fullName evidence="4">CARDB domain-containing protein</fullName>
    </recommendedName>
</protein>
<reference evidence="2 3" key="1">
    <citation type="submission" date="2023-05" db="EMBL/GenBank/DDBJ databases">
        <title>A new hyperthermophilic archaea 'Ignisphaera cupida' sp. nov. and description of the family 'Ignisphaeraceae' fam. nov.</title>
        <authorList>
            <person name="Podosokorskaya O.A."/>
            <person name="Elcheninov A.G."/>
            <person name="Klukina A."/>
            <person name="Merkel A.Y."/>
        </authorList>
    </citation>
    <scope>NUCLEOTIDE SEQUENCE [LARGE SCALE GENOMIC DNA]</scope>
    <source>
        <strain evidence="2 3">4213-co</strain>
    </source>
</reference>
<sequence length="588" mass="65431">MVVGKTMKLIASILLISIAIAASIGQLSLAQTTTTTTTPKQSTTNVNASNVTYQVFLAKALVLREMLSRVQALNISSELKSEISALLAINISKLPLDELKEWIYNASKVLSDVHKEIVVGGRAYAVEIVLERYINGLKIAIENRVKHIEKKYNITIPVESIVANITKAKNIREVNKALKELEKEMERERVKKFANIVLNATAKELAKGVPKGIEEAYKHLNIVINILNQTVKKLEKANVSKDIIASLNIAIEKVIEARNIVVNISKRITIEKPVNISAVVSKVVKNKTEEALEELEELEEELENLRNVSISTNITTKINELLQRIEELKKKIANASIEDLSRWMPDLAEIKAWIKAIRDEYKELPKSLPAANVDKAYNVTIGKAEKLLEKVKQMLSYIRNMTKDLKYCIMIYPPPPVCKVLEPAFINWVNNSIKTAEDLITTAKQQYEAGNKITALILANKAYSILKIVEGQLKPIYELLLKSKSAQQISTQTQKPLLEVKEARIERKGLTSVLILKVKNNGNVDVKITSITIMLKPKPVSIQKEVTISAGAEQTISIQLSIPIIEKTVDIVITTSSGETIASSAEVE</sequence>
<evidence type="ECO:0008006" key="4">
    <source>
        <dbReference type="Google" id="ProtNLM"/>
    </source>
</evidence>